<proteinExistence type="predicted"/>
<dbReference type="Proteomes" id="UP001226091">
    <property type="component" value="Chromosome"/>
</dbReference>
<organism evidence="1 2">
    <name type="scientific">Metabacillus hrfriensis</name>
    <dbReference type="NCBI Taxonomy" id="3048891"/>
    <lineage>
        <taxon>Bacteria</taxon>
        <taxon>Bacillati</taxon>
        <taxon>Bacillota</taxon>
        <taxon>Bacilli</taxon>
        <taxon>Bacillales</taxon>
        <taxon>Bacillaceae</taxon>
        <taxon>Metabacillus</taxon>
    </lineage>
</organism>
<accession>A0ACD4RAI5</accession>
<gene>
    <name evidence="1" type="primary">flaG</name>
    <name evidence="1" type="ORF">QLQ22_23170</name>
</gene>
<keyword evidence="1" id="KW-0282">Flagellum</keyword>
<sequence length="110" mass="12821">MMIEKMSSQPGPRISEIDTKPIKLPEYKKEESIPAFPKEELEKVVNGINDFLQPANTHIQFQLHEKLNEYYVTVVDNHTREIVREIPSKKMLDLYAAMTEFLGFVVDKKI</sequence>
<dbReference type="EMBL" id="CP126116">
    <property type="protein sequence ID" value="WHZ57510.1"/>
    <property type="molecule type" value="Genomic_DNA"/>
</dbReference>
<keyword evidence="1" id="KW-0969">Cilium</keyword>
<evidence type="ECO:0000313" key="1">
    <source>
        <dbReference type="EMBL" id="WHZ57510.1"/>
    </source>
</evidence>
<evidence type="ECO:0000313" key="2">
    <source>
        <dbReference type="Proteomes" id="UP001226091"/>
    </source>
</evidence>
<name>A0ACD4RAI5_9BACI</name>
<reference evidence="2" key="1">
    <citation type="journal article" date="2025" name="Aquaculture">
        <title>Assessment of the bioflocculant production and safety properties of Metabacillus hrfriensis sp. nov. based on phenotypic and whole-genome sequencing analysis.</title>
        <authorList>
            <person name="Zhang R."/>
            <person name="Zhao Z."/>
            <person name="Luo L."/>
            <person name="Wang S."/>
            <person name="Guo K."/>
            <person name="Xu W."/>
        </authorList>
    </citation>
    <scope>NUCLEOTIDE SEQUENCE [LARGE SCALE GENOMIC DNA]</scope>
    <source>
        <strain evidence="2">CT-WN-B3</strain>
    </source>
</reference>
<keyword evidence="2" id="KW-1185">Reference proteome</keyword>
<protein>
    <submittedName>
        <fullName evidence="1">Flagellar protein FlaG</fullName>
    </submittedName>
</protein>
<keyword evidence="1" id="KW-0966">Cell projection</keyword>